<evidence type="ECO:0000256" key="1">
    <source>
        <dbReference type="ARBA" id="ARBA00022553"/>
    </source>
</evidence>
<protein>
    <submittedName>
        <fullName evidence="6">CheY-like chemotaxis protein</fullName>
    </submittedName>
</protein>
<reference evidence="6 7" key="1">
    <citation type="submission" date="2020-08" db="EMBL/GenBank/DDBJ databases">
        <title>Genomic Encyclopedia of Type Strains, Phase IV (KMG-IV): sequencing the most valuable type-strain genomes for metagenomic binning, comparative biology and taxonomic classification.</title>
        <authorList>
            <person name="Goeker M."/>
        </authorList>
    </citation>
    <scope>NUCLEOTIDE SEQUENCE [LARGE SCALE GENOMIC DNA]</scope>
    <source>
        <strain evidence="6 7">DSM 21458</strain>
    </source>
</reference>
<evidence type="ECO:0000259" key="5">
    <source>
        <dbReference type="PROSITE" id="PS50894"/>
    </source>
</evidence>
<dbReference type="Gene3D" id="3.40.50.2300">
    <property type="match status" value="1"/>
</dbReference>
<feature type="domain" description="HPt" evidence="5">
    <location>
        <begin position="143"/>
        <end position="230"/>
    </location>
</feature>
<evidence type="ECO:0000313" key="6">
    <source>
        <dbReference type="EMBL" id="MBB6099383.1"/>
    </source>
</evidence>
<feature type="modified residue" description="4-aspartylphosphate" evidence="3">
    <location>
        <position position="58"/>
    </location>
</feature>
<accession>A0A841I281</accession>
<evidence type="ECO:0000256" key="2">
    <source>
        <dbReference type="PROSITE-ProRule" id="PRU00110"/>
    </source>
</evidence>
<gene>
    <name evidence="6" type="ORF">HNR42_002824</name>
</gene>
<sequence length="230" mass="25820">MNPELKRVLMVEDEPDIQTVARLALETVGGLEVSVCSSGHEALALLERGSLPDLVLLDVMMPGMDGPTTLTEIHARPALRALPVVFMTARVQRHEVEEYRQLGAIGVVPKPFDPMTLASTLRELWREARARAVQPVPDVPDDFLDEMERLRQMFRDRREDRLDRLDRALLAYHAGQPDELRRTVHTFAGSAGTLGFREIERAAREVEAALEAGDSDLPERLDRLRAVLEA</sequence>
<dbReference type="Pfam" id="PF00072">
    <property type="entry name" value="Response_reg"/>
    <property type="match status" value="1"/>
</dbReference>
<comment type="caution">
    <text evidence="6">The sequence shown here is derived from an EMBL/GenBank/DDBJ whole genome shotgun (WGS) entry which is preliminary data.</text>
</comment>
<dbReference type="SUPFAM" id="SSF47226">
    <property type="entry name" value="Histidine-containing phosphotransfer domain, HPT domain"/>
    <property type="match status" value="1"/>
</dbReference>
<proteinExistence type="predicted"/>
<organism evidence="6 7">
    <name type="scientific">Deinobacterium chartae</name>
    <dbReference type="NCBI Taxonomy" id="521158"/>
    <lineage>
        <taxon>Bacteria</taxon>
        <taxon>Thermotogati</taxon>
        <taxon>Deinococcota</taxon>
        <taxon>Deinococci</taxon>
        <taxon>Deinococcales</taxon>
        <taxon>Deinococcaceae</taxon>
        <taxon>Deinobacterium</taxon>
    </lineage>
</organism>
<evidence type="ECO:0000256" key="3">
    <source>
        <dbReference type="PROSITE-ProRule" id="PRU00169"/>
    </source>
</evidence>
<feature type="modified residue" description="Phosphohistidine" evidence="2">
    <location>
        <position position="185"/>
    </location>
</feature>
<dbReference type="RefSeq" id="WP_183988140.1">
    <property type="nucleotide sequence ID" value="NZ_JACHHG010000011.1"/>
</dbReference>
<dbReference type="SMART" id="SM00448">
    <property type="entry name" value="REC"/>
    <property type="match status" value="1"/>
</dbReference>
<keyword evidence="7" id="KW-1185">Reference proteome</keyword>
<dbReference type="PANTHER" id="PTHR44591:SF3">
    <property type="entry name" value="RESPONSE REGULATORY DOMAIN-CONTAINING PROTEIN"/>
    <property type="match status" value="1"/>
</dbReference>
<evidence type="ECO:0000259" key="4">
    <source>
        <dbReference type="PROSITE" id="PS50110"/>
    </source>
</evidence>
<dbReference type="InterPro" id="IPR001789">
    <property type="entry name" value="Sig_transdc_resp-reg_receiver"/>
</dbReference>
<feature type="domain" description="Response regulatory" evidence="4">
    <location>
        <begin position="7"/>
        <end position="125"/>
    </location>
</feature>
<dbReference type="Proteomes" id="UP000569951">
    <property type="component" value="Unassembled WGS sequence"/>
</dbReference>
<dbReference type="PROSITE" id="PS50110">
    <property type="entry name" value="RESPONSE_REGULATORY"/>
    <property type="match status" value="1"/>
</dbReference>
<name>A0A841I281_9DEIO</name>
<dbReference type="PROSITE" id="PS50894">
    <property type="entry name" value="HPT"/>
    <property type="match status" value="1"/>
</dbReference>
<evidence type="ECO:0000313" key="7">
    <source>
        <dbReference type="Proteomes" id="UP000569951"/>
    </source>
</evidence>
<dbReference type="Gene3D" id="1.20.120.160">
    <property type="entry name" value="HPT domain"/>
    <property type="match status" value="1"/>
</dbReference>
<dbReference type="AlphaFoldDB" id="A0A841I281"/>
<dbReference type="SUPFAM" id="SSF52172">
    <property type="entry name" value="CheY-like"/>
    <property type="match status" value="1"/>
</dbReference>
<dbReference type="CDD" id="cd00088">
    <property type="entry name" value="HPT"/>
    <property type="match status" value="1"/>
</dbReference>
<dbReference type="InterPro" id="IPR011006">
    <property type="entry name" value="CheY-like_superfamily"/>
</dbReference>
<dbReference type="PANTHER" id="PTHR44591">
    <property type="entry name" value="STRESS RESPONSE REGULATOR PROTEIN 1"/>
    <property type="match status" value="1"/>
</dbReference>
<dbReference type="GO" id="GO:0000160">
    <property type="term" value="P:phosphorelay signal transduction system"/>
    <property type="evidence" value="ECO:0007669"/>
    <property type="project" value="InterPro"/>
</dbReference>
<keyword evidence="1 3" id="KW-0597">Phosphoprotein</keyword>
<dbReference type="Pfam" id="PF01627">
    <property type="entry name" value="Hpt"/>
    <property type="match status" value="1"/>
</dbReference>
<dbReference type="InterPro" id="IPR008207">
    <property type="entry name" value="Sig_transdc_His_kin_Hpt_dom"/>
</dbReference>
<dbReference type="EMBL" id="JACHHG010000011">
    <property type="protein sequence ID" value="MBB6099383.1"/>
    <property type="molecule type" value="Genomic_DNA"/>
</dbReference>
<dbReference type="InterPro" id="IPR050595">
    <property type="entry name" value="Bact_response_regulator"/>
</dbReference>
<dbReference type="InterPro" id="IPR036641">
    <property type="entry name" value="HPT_dom_sf"/>
</dbReference>